<keyword evidence="2 8" id="KW-0808">Transferase</keyword>
<name>A0ABV9F9N3_9BACL</name>
<dbReference type="InterPro" id="IPR029044">
    <property type="entry name" value="Nucleotide-diphossugar_trans"/>
</dbReference>
<evidence type="ECO:0000313" key="10">
    <source>
        <dbReference type="EMBL" id="MFC4596744.1"/>
    </source>
</evidence>
<dbReference type="Gene3D" id="3.90.550.10">
    <property type="entry name" value="Spore Coat Polysaccharide Biosynthesis Protein SpsA, Chain A"/>
    <property type="match status" value="1"/>
</dbReference>
<dbReference type="Proteomes" id="UP001596028">
    <property type="component" value="Unassembled WGS sequence"/>
</dbReference>
<keyword evidence="11" id="KW-1185">Reference proteome</keyword>
<evidence type="ECO:0000313" key="11">
    <source>
        <dbReference type="Proteomes" id="UP001596028"/>
    </source>
</evidence>
<comment type="caution">
    <text evidence="8">Lacks conserved residue(s) required for the propagation of feature annotation.</text>
</comment>
<keyword evidence="5 8" id="KW-0460">Magnesium</keyword>
<sequence length="215" mass="23507">MRQGELTTVILAGGEGRRMGGRNKALLTLGRETIIERQLREAAKLSTDVVVVANDARFSEQLAAAYPGVRIVSDAYAGEGPLAGVHAGFREARSPHVWLLGCDQPYPSASAAEYLLRLLSVEQAQAAVPLIGGNLQPFHAVYRQETGAIAEERLLAGSRRLLHWLERLERREVGADELLAAGHSTDLAEDIDTPEQYEDAIARWAARPLHPQQRS</sequence>
<dbReference type="EMBL" id="JBHSEP010000001">
    <property type="protein sequence ID" value="MFC4596744.1"/>
    <property type="molecule type" value="Genomic_DNA"/>
</dbReference>
<proteinExistence type="inferred from homology"/>
<keyword evidence="3 8" id="KW-0479">Metal-binding</keyword>
<gene>
    <name evidence="8" type="primary">mobA</name>
    <name evidence="10" type="ORF">ACFO3S_00715</name>
</gene>
<organism evidence="10 11">
    <name type="scientific">Cohnella hongkongensis</name>
    <dbReference type="NCBI Taxonomy" id="178337"/>
    <lineage>
        <taxon>Bacteria</taxon>
        <taxon>Bacillati</taxon>
        <taxon>Bacillota</taxon>
        <taxon>Bacilli</taxon>
        <taxon>Bacillales</taxon>
        <taxon>Paenibacillaceae</taxon>
        <taxon>Cohnella</taxon>
    </lineage>
</organism>
<dbReference type="EC" id="2.7.7.77" evidence="8"/>
<evidence type="ECO:0000256" key="4">
    <source>
        <dbReference type="ARBA" id="ARBA00022741"/>
    </source>
</evidence>
<evidence type="ECO:0000256" key="8">
    <source>
        <dbReference type="HAMAP-Rule" id="MF_00316"/>
    </source>
</evidence>
<feature type="binding site" evidence="8">
    <location>
        <begin position="11"/>
        <end position="13"/>
    </location>
    <ligand>
        <name>GTP</name>
        <dbReference type="ChEBI" id="CHEBI:37565"/>
    </ligand>
</feature>
<feature type="binding site" evidence="8">
    <location>
        <position position="103"/>
    </location>
    <ligand>
        <name>Mg(2+)</name>
        <dbReference type="ChEBI" id="CHEBI:18420"/>
    </ligand>
</feature>
<evidence type="ECO:0000256" key="1">
    <source>
        <dbReference type="ARBA" id="ARBA00022490"/>
    </source>
</evidence>
<comment type="function">
    <text evidence="8">Transfers a GMP moiety from GTP to Mo-molybdopterin (Mo-MPT) cofactor (Moco or molybdenum cofactor) to form Mo-molybdopterin guanine dinucleotide (Mo-MGD) cofactor.</text>
</comment>
<comment type="caution">
    <text evidence="10">The sequence shown here is derived from an EMBL/GenBank/DDBJ whole genome shotgun (WGS) entry which is preliminary data.</text>
</comment>
<feature type="binding site" evidence="8">
    <location>
        <position position="24"/>
    </location>
    <ligand>
        <name>GTP</name>
        <dbReference type="ChEBI" id="CHEBI:37565"/>
    </ligand>
</feature>
<dbReference type="InterPro" id="IPR025877">
    <property type="entry name" value="MobA-like_NTP_Trfase"/>
</dbReference>
<dbReference type="PANTHER" id="PTHR19136">
    <property type="entry name" value="MOLYBDENUM COFACTOR GUANYLYLTRANSFERASE"/>
    <property type="match status" value="1"/>
</dbReference>
<dbReference type="PANTHER" id="PTHR19136:SF81">
    <property type="entry name" value="MOLYBDENUM COFACTOR GUANYLYLTRANSFERASE"/>
    <property type="match status" value="1"/>
</dbReference>
<keyword evidence="7 8" id="KW-0501">Molybdenum cofactor biosynthesis</keyword>
<evidence type="ECO:0000256" key="3">
    <source>
        <dbReference type="ARBA" id="ARBA00022723"/>
    </source>
</evidence>
<dbReference type="HAMAP" id="MF_00316">
    <property type="entry name" value="MobA"/>
    <property type="match status" value="1"/>
</dbReference>
<protein>
    <recommendedName>
        <fullName evidence="8">Probable molybdenum cofactor guanylyltransferase</fullName>
        <shortName evidence="8">MoCo guanylyltransferase</shortName>
        <ecNumber evidence="8">2.7.7.77</ecNumber>
    </recommendedName>
    <alternativeName>
        <fullName evidence="8">GTP:molybdopterin guanylyltransferase</fullName>
    </alternativeName>
    <alternativeName>
        <fullName evidence="8">Mo-MPT guanylyltransferase</fullName>
    </alternativeName>
    <alternativeName>
        <fullName evidence="8">Molybdopterin guanylyltransferase</fullName>
    </alternativeName>
    <alternativeName>
        <fullName evidence="8">Molybdopterin-guanine dinucleotide synthase</fullName>
        <shortName evidence="8">MGD synthase</shortName>
    </alternativeName>
</protein>
<comment type="similarity">
    <text evidence="8">Belongs to the MobA family.</text>
</comment>
<keyword evidence="4 8" id="KW-0547">Nucleotide-binding</keyword>
<dbReference type="RefSeq" id="WP_378091190.1">
    <property type="nucleotide sequence ID" value="NZ_JBHSEP010000001.1"/>
</dbReference>
<dbReference type="GO" id="GO:0016779">
    <property type="term" value="F:nucleotidyltransferase activity"/>
    <property type="evidence" value="ECO:0007669"/>
    <property type="project" value="UniProtKB-KW"/>
</dbReference>
<keyword evidence="1 8" id="KW-0963">Cytoplasm</keyword>
<keyword evidence="6 8" id="KW-0342">GTP-binding</keyword>
<feature type="binding site" evidence="8">
    <location>
        <position position="74"/>
    </location>
    <ligand>
        <name>GTP</name>
        <dbReference type="ChEBI" id="CHEBI:37565"/>
    </ligand>
</feature>
<keyword evidence="10" id="KW-0548">Nucleotidyltransferase</keyword>
<evidence type="ECO:0000256" key="5">
    <source>
        <dbReference type="ARBA" id="ARBA00022842"/>
    </source>
</evidence>
<reference evidence="11" key="1">
    <citation type="journal article" date="2019" name="Int. J. Syst. Evol. Microbiol.">
        <title>The Global Catalogue of Microorganisms (GCM) 10K type strain sequencing project: providing services to taxonomists for standard genome sequencing and annotation.</title>
        <authorList>
            <consortium name="The Broad Institute Genomics Platform"/>
            <consortium name="The Broad Institute Genome Sequencing Center for Infectious Disease"/>
            <person name="Wu L."/>
            <person name="Ma J."/>
        </authorList>
    </citation>
    <scope>NUCLEOTIDE SEQUENCE [LARGE SCALE GENOMIC DNA]</scope>
    <source>
        <strain evidence="11">CCUG 49571</strain>
    </source>
</reference>
<dbReference type="SUPFAM" id="SSF53448">
    <property type="entry name" value="Nucleotide-diphospho-sugar transferases"/>
    <property type="match status" value="1"/>
</dbReference>
<evidence type="ECO:0000256" key="7">
    <source>
        <dbReference type="ARBA" id="ARBA00023150"/>
    </source>
</evidence>
<evidence type="ECO:0000259" key="9">
    <source>
        <dbReference type="Pfam" id="PF12804"/>
    </source>
</evidence>
<dbReference type="Pfam" id="PF12804">
    <property type="entry name" value="NTP_transf_3"/>
    <property type="match status" value="1"/>
</dbReference>
<feature type="domain" description="MobA-like NTP transferase" evidence="9">
    <location>
        <begin position="9"/>
        <end position="165"/>
    </location>
</feature>
<accession>A0ABV9F9N3</accession>
<evidence type="ECO:0000256" key="2">
    <source>
        <dbReference type="ARBA" id="ARBA00022679"/>
    </source>
</evidence>
<evidence type="ECO:0000256" key="6">
    <source>
        <dbReference type="ARBA" id="ARBA00023134"/>
    </source>
</evidence>
<comment type="cofactor">
    <cofactor evidence="8">
        <name>Mg(2+)</name>
        <dbReference type="ChEBI" id="CHEBI:18420"/>
    </cofactor>
</comment>
<dbReference type="InterPro" id="IPR013482">
    <property type="entry name" value="Molybde_CF_guanTrfase"/>
</dbReference>
<feature type="binding site" evidence="8">
    <location>
        <position position="103"/>
    </location>
    <ligand>
        <name>GTP</name>
        <dbReference type="ChEBI" id="CHEBI:37565"/>
    </ligand>
</feature>
<comment type="domain">
    <text evidence="8">The N-terminal domain determines nucleotide recognition and specific binding, while the C-terminal domain determines the specific binding to the target protein.</text>
</comment>
<dbReference type="CDD" id="cd02503">
    <property type="entry name" value="MobA"/>
    <property type="match status" value="1"/>
</dbReference>
<comment type="catalytic activity">
    <reaction evidence="8">
        <text>Mo-molybdopterin + GTP + H(+) = Mo-molybdopterin guanine dinucleotide + diphosphate</text>
        <dbReference type="Rhea" id="RHEA:34243"/>
        <dbReference type="ChEBI" id="CHEBI:15378"/>
        <dbReference type="ChEBI" id="CHEBI:33019"/>
        <dbReference type="ChEBI" id="CHEBI:37565"/>
        <dbReference type="ChEBI" id="CHEBI:71302"/>
        <dbReference type="ChEBI" id="CHEBI:71310"/>
        <dbReference type="EC" id="2.7.7.77"/>
    </reaction>
</comment>
<comment type="subcellular location">
    <subcellularLocation>
        <location evidence="8">Cytoplasm</location>
    </subcellularLocation>
</comment>